<gene>
    <name evidence="2" type="ORF">APX70_200410</name>
</gene>
<proteinExistence type="predicted"/>
<evidence type="ECO:0000313" key="2">
    <source>
        <dbReference type="EMBL" id="RML72319.1"/>
    </source>
</evidence>
<accession>A0A3M2Y8H7</accession>
<dbReference type="AlphaFoldDB" id="A0A3M2Y8H7"/>
<dbReference type="Proteomes" id="UP000282378">
    <property type="component" value="Unassembled WGS sequence"/>
</dbReference>
<reference evidence="2 3" key="1">
    <citation type="submission" date="2018-08" db="EMBL/GenBank/DDBJ databases">
        <title>Recombination of ecologically and evolutionarily significant loci maintains genetic cohesion in the Pseudomonas syringae species complex.</title>
        <authorList>
            <person name="Dillon M."/>
            <person name="Thakur S."/>
            <person name="Almeida R.N.D."/>
            <person name="Weir B.S."/>
            <person name="Guttman D.S."/>
        </authorList>
    </citation>
    <scope>NUCLEOTIDE SEQUENCE [LARGE SCALE GENOMIC DNA]</scope>
    <source>
        <strain evidence="2 3">88_10</strain>
    </source>
</reference>
<evidence type="ECO:0000256" key="1">
    <source>
        <dbReference type="SAM" id="MobiDB-lite"/>
    </source>
</evidence>
<evidence type="ECO:0000313" key="3">
    <source>
        <dbReference type="Proteomes" id="UP000282378"/>
    </source>
</evidence>
<feature type="region of interest" description="Disordered" evidence="1">
    <location>
        <begin position="1"/>
        <end position="31"/>
    </location>
</feature>
<organism evidence="2 3">
    <name type="scientific">Pseudomonas syringae pv. maculicola</name>
    <dbReference type="NCBI Taxonomy" id="59511"/>
    <lineage>
        <taxon>Bacteria</taxon>
        <taxon>Pseudomonadati</taxon>
        <taxon>Pseudomonadota</taxon>
        <taxon>Gammaproteobacteria</taxon>
        <taxon>Pseudomonadales</taxon>
        <taxon>Pseudomonadaceae</taxon>
        <taxon>Pseudomonas</taxon>
    </lineage>
</organism>
<feature type="compositionally biased region" description="Polar residues" evidence="1">
    <location>
        <begin position="1"/>
        <end position="21"/>
    </location>
</feature>
<dbReference type="EMBL" id="RBNL01002439">
    <property type="protein sequence ID" value="RML72319.1"/>
    <property type="molecule type" value="Genomic_DNA"/>
</dbReference>
<protein>
    <submittedName>
        <fullName evidence="2">Uncharacterized protein</fullName>
    </submittedName>
</protein>
<name>A0A3M2Y8H7_PSEYM</name>
<sequence length="31" mass="3189">MRPLLITSSSAHSPATRNGCQNGAIIVPAPK</sequence>
<comment type="caution">
    <text evidence="2">The sequence shown here is derived from an EMBL/GenBank/DDBJ whole genome shotgun (WGS) entry which is preliminary data.</text>
</comment>